<gene>
    <name evidence="4" type="ORF">ATL40_2426</name>
</gene>
<dbReference type="PANTHER" id="PTHR46797">
    <property type="entry name" value="HTH-TYPE TRANSCRIPTIONAL REGULATOR"/>
    <property type="match status" value="1"/>
</dbReference>
<dbReference type="PROSITE" id="PS50943">
    <property type="entry name" value="HTH_CROC1"/>
    <property type="match status" value="1"/>
</dbReference>
<sequence>MASSPARYIDPPSRAAEESERPDSLTLGRRIRHARTRADLTLAQLAERVGTSAAQLSHIENGRREPRLTLLQAIAGALGTSAGDLLTDEPPPDRRAQLEIALARAQRSSTYRALGAPEVHPTKSVPTDVLASLVALHDELDRRDRESVATPEEARRANTELRLHMQRIDNYVPELEEIAERAIRDAGYDHGAVTHRTVAKLAASLGFTIIHTADLPASTRTVTDLRNGRIYLPPASIPGGHGLRSLALQALAHRLLGHSRPSSYADFLRQRLEITYFAAAALVPRSAAVPFLETAKREKDLAIEDFRDAFGVTHQFAAQRFTNLATSHLDLPVHLVWADGDGALVRGWSNDGVVFPQDSTGAIEGQVVCRYWAARQAFDRRDRTTEYHQYTDTPEGTFFTSTQTGTGSGPGAGTGSLAGPRVAAGKEFSITVGVPFAHAKWFRGRETHVRTTSRCPDASCCRRPATELAQRWAEHSWPSAQVHAQVLRPLPSGTFPGVDDAELYAFLDRHAPSA</sequence>
<dbReference type="Gene3D" id="1.10.260.40">
    <property type="entry name" value="lambda repressor-like DNA-binding domains"/>
    <property type="match status" value="1"/>
</dbReference>
<feature type="compositionally biased region" description="Low complexity" evidence="2">
    <location>
        <begin position="396"/>
        <end position="405"/>
    </location>
</feature>
<feature type="domain" description="HTH cro/C1-type" evidence="3">
    <location>
        <begin position="31"/>
        <end position="85"/>
    </location>
</feature>
<dbReference type="InterPro" id="IPR050807">
    <property type="entry name" value="TransReg_Diox_bact_type"/>
</dbReference>
<dbReference type="RefSeq" id="WP_098469735.1">
    <property type="nucleotide sequence ID" value="NZ_PDJD01000001.1"/>
</dbReference>
<dbReference type="GO" id="GO:0005829">
    <property type="term" value="C:cytosol"/>
    <property type="evidence" value="ECO:0007669"/>
    <property type="project" value="TreeGrafter"/>
</dbReference>
<feature type="region of interest" description="Disordered" evidence="2">
    <location>
        <begin position="1"/>
        <end position="24"/>
    </location>
</feature>
<keyword evidence="1" id="KW-0238">DNA-binding</keyword>
<dbReference type="InterPro" id="IPR010982">
    <property type="entry name" value="Lambda_DNA-bd_dom_sf"/>
</dbReference>
<evidence type="ECO:0000313" key="5">
    <source>
        <dbReference type="Proteomes" id="UP000224915"/>
    </source>
</evidence>
<evidence type="ECO:0000256" key="2">
    <source>
        <dbReference type="SAM" id="MobiDB-lite"/>
    </source>
</evidence>
<dbReference type="GO" id="GO:0003700">
    <property type="term" value="F:DNA-binding transcription factor activity"/>
    <property type="evidence" value="ECO:0007669"/>
    <property type="project" value="TreeGrafter"/>
</dbReference>
<reference evidence="4 5" key="1">
    <citation type="submission" date="2017-10" db="EMBL/GenBank/DDBJ databases">
        <title>Sequencing the genomes of 1000 actinobacteria strains.</title>
        <authorList>
            <person name="Klenk H.-P."/>
        </authorList>
    </citation>
    <scope>NUCLEOTIDE SEQUENCE [LARGE SCALE GENOMIC DNA]</scope>
    <source>
        <strain evidence="4 5">DSM 21801</strain>
    </source>
</reference>
<dbReference type="SUPFAM" id="SSF47413">
    <property type="entry name" value="lambda repressor-like DNA-binding domains"/>
    <property type="match status" value="1"/>
</dbReference>
<feature type="region of interest" description="Disordered" evidence="2">
    <location>
        <begin position="391"/>
        <end position="415"/>
    </location>
</feature>
<name>A0A2A9D345_9MICO</name>
<dbReference type="GO" id="GO:0003677">
    <property type="term" value="F:DNA binding"/>
    <property type="evidence" value="ECO:0007669"/>
    <property type="project" value="UniProtKB-KW"/>
</dbReference>
<comment type="caution">
    <text evidence="4">The sequence shown here is derived from an EMBL/GenBank/DDBJ whole genome shotgun (WGS) entry which is preliminary data.</text>
</comment>
<protein>
    <submittedName>
        <fullName evidence="4">Transcriptional regulator</fullName>
    </submittedName>
</protein>
<keyword evidence="5" id="KW-1185">Reference proteome</keyword>
<organism evidence="4 5">
    <name type="scientific">Serinibacter salmoneus</name>
    <dbReference type="NCBI Taxonomy" id="556530"/>
    <lineage>
        <taxon>Bacteria</taxon>
        <taxon>Bacillati</taxon>
        <taxon>Actinomycetota</taxon>
        <taxon>Actinomycetes</taxon>
        <taxon>Micrococcales</taxon>
        <taxon>Beutenbergiaceae</taxon>
        <taxon>Serinibacter</taxon>
    </lineage>
</organism>
<dbReference type="EMBL" id="PDJD01000001">
    <property type="protein sequence ID" value="PFG20811.1"/>
    <property type="molecule type" value="Genomic_DNA"/>
</dbReference>
<accession>A0A2A9D345</accession>
<evidence type="ECO:0000259" key="3">
    <source>
        <dbReference type="PROSITE" id="PS50943"/>
    </source>
</evidence>
<dbReference type="InterPro" id="IPR001387">
    <property type="entry name" value="Cro/C1-type_HTH"/>
</dbReference>
<dbReference type="OrthoDB" id="9810578at2"/>
<dbReference type="Proteomes" id="UP000224915">
    <property type="component" value="Unassembled WGS sequence"/>
</dbReference>
<dbReference type="Pfam" id="PF01381">
    <property type="entry name" value="HTH_3"/>
    <property type="match status" value="1"/>
</dbReference>
<feature type="compositionally biased region" description="Gly residues" evidence="2">
    <location>
        <begin position="406"/>
        <end position="415"/>
    </location>
</feature>
<evidence type="ECO:0000256" key="1">
    <source>
        <dbReference type="ARBA" id="ARBA00023125"/>
    </source>
</evidence>
<dbReference type="CDD" id="cd00093">
    <property type="entry name" value="HTH_XRE"/>
    <property type="match status" value="1"/>
</dbReference>
<dbReference type="AlphaFoldDB" id="A0A2A9D345"/>
<evidence type="ECO:0000313" key="4">
    <source>
        <dbReference type="EMBL" id="PFG20811.1"/>
    </source>
</evidence>
<dbReference type="SMART" id="SM00530">
    <property type="entry name" value="HTH_XRE"/>
    <property type="match status" value="1"/>
</dbReference>
<dbReference type="PANTHER" id="PTHR46797:SF1">
    <property type="entry name" value="METHYLPHOSPHONATE SYNTHASE"/>
    <property type="match status" value="1"/>
</dbReference>
<proteinExistence type="predicted"/>